<feature type="domain" description="Rhodanese" evidence="1">
    <location>
        <begin position="26"/>
        <end position="122"/>
    </location>
</feature>
<protein>
    <submittedName>
        <fullName evidence="2">Rhodanese-like domain-containing protein</fullName>
    </submittedName>
</protein>
<dbReference type="InterPro" id="IPR036873">
    <property type="entry name" value="Rhodanese-like_dom_sf"/>
</dbReference>
<dbReference type="Pfam" id="PF00581">
    <property type="entry name" value="Rhodanese"/>
    <property type="match status" value="1"/>
</dbReference>
<dbReference type="RefSeq" id="WP_386076861.1">
    <property type="nucleotide sequence ID" value="NZ_JBHTJT010000046.1"/>
</dbReference>
<evidence type="ECO:0000259" key="1">
    <source>
        <dbReference type="PROSITE" id="PS50206"/>
    </source>
</evidence>
<evidence type="ECO:0000313" key="2">
    <source>
        <dbReference type="EMBL" id="MFD0981698.1"/>
    </source>
</evidence>
<comment type="caution">
    <text evidence="2">The sequence shown here is derived from an EMBL/GenBank/DDBJ whole genome shotgun (WGS) entry which is preliminary data.</text>
</comment>
<dbReference type="PANTHER" id="PTHR43031">
    <property type="entry name" value="FAD-DEPENDENT OXIDOREDUCTASE"/>
    <property type="match status" value="1"/>
</dbReference>
<organism evidence="2 3">
    <name type="scientific">Tropicimonas aquimaris</name>
    <dbReference type="NCBI Taxonomy" id="914152"/>
    <lineage>
        <taxon>Bacteria</taxon>
        <taxon>Pseudomonadati</taxon>
        <taxon>Pseudomonadota</taxon>
        <taxon>Alphaproteobacteria</taxon>
        <taxon>Rhodobacterales</taxon>
        <taxon>Roseobacteraceae</taxon>
        <taxon>Tropicimonas</taxon>
    </lineage>
</organism>
<keyword evidence="3" id="KW-1185">Reference proteome</keyword>
<dbReference type="Gene3D" id="3.40.250.10">
    <property type="entry name" value="Rhodanese-like domain"/>
    <property type="match status" value="1"/>
</dbReference>
<dbReference type="InterPro" id="IPR050229">
    <property type="entry name" value="GlpE_sulfurtransferase"/>
</dbReference>
<dbReference type="SMART" id="SM00450">
    <property type="entry name" value="RHOD"/>
    <property type="match status" value="1"/>
</dbReference>
<dbReference type="Proteomes" id="UP001597108">
    <property type="component" value="Unassembled WGS sequence"/>
</dbReference>
<reference evidence="3" key="1">
    <citation type="journal article" date="2019" name="Int. J. Syst. Evol. Microbiol.">
        <title>The Global Catalogue of Microorganisms (GCM) 10K type strain sequencing project: providing services to taxonomists for standard genome sequencing and annotation.</title>
        <authorList>
            <consortium name="The Broad Institute Genomics Platform"/>
            <consortium name="The Broad Institute Genome Sequencing Center for Infectious Disease"/>
            <person name="Wu L."/>
            <person name="Ma J."/>
        </authorList>
    </citation>
    <scope>NUCLEOTIDE SEQUENCE [LARGE SCALE GENOMIC DNA]</scope>
    <source>
        <strain evidence="3">CCUG 60524</strain>
    </source>
</reference>
<dbReference type="PROSITE" id="PS50206">
    <property type="entry name" value="RHODANESE_3"/>
    <property type="match status" value="1"/>
</dbReference>
<gene>
    <name evidence="2" type="ORF">ACFQ2S_18855</name>
</gene>
<sequence length="122" mass="12716">MLLTLFNPFSPKAEPLDGAAAVAMVKAGNAVLVDVREPSELEQGGRAKGAINVPVSALERRADPNSPHCQPALKRGAPVILYCATGARSGLAGKMLRKLGHETVYDLGPISAWSAAGGELER</sequence>
<dbReference type="EMBL" id="JBHTJT010000046">
    <property type="protein sequence ID" value="MFD0981698.1"/>
    <property type="molecule type" value="Genomic_DNA"/>
</dbReference>
<dbReference type="PANTHER" id="PTHR43031:SF1">
    <property type="entry name" value="PYRIDINE NUCLEOTIDE-DISULPHIDE OXIDOREDUCTASE"/>
    <property type="match status" value="1"/>
</dbReference>
<accession>A0ABW3IU47</accession>
<dbReference type="SUPFAM" id="SSF52821">
    <property type="entry name" value="Rhodanese/Cell cycle control phosphatase"/>
    <property type="match status" value="1"/>
</dbReference>
<name>A0ABW3IU47_9RHOB</name>
<evidence type="ECO:0000313" key="3">
    <source>
        <dbReference type="Proteomes" id="UP001597108"/>
    </source>
</evidence>
<dbReference type="InterPro" id="IPR001763">
    <property type="entry name" value="Rhodanese-like_dom"/>
</dbReference>
<proteinExistence type="predicted"/>